<organism evidence="5 6">
    <name type="scientific">Candidatus Avipropionibacterium avicola</name>
    <dbReference type="NCBI Taxonomy" id="2840701"/>
    <lineage>
        <taxon>Bacteria</taxon>
        <taxon>Bacillati</taxon>
        <taxon>Actinomycetota</taxon>
        <taxon>Actinomycetes</taxon>
        <taxon>Propionibacteriales</taxon>
        <taxon>Propionibacteriaceae</taxon>
        <taxon>Propionibacteriaceae incertae sedis</taxon>
        <taxon>Candidatus Avipropionibacterium</taxon>
    </lineage>
</organism>
<evidence type="ECO:0000259" key="4">
    <source>
        <dbReference type="Pfam" id="PF00005"/>
    </source>
</evidence>
<evidence type="ECO:0000256" key="1">
    <source>
        <dbReference type="ARBA" id="ARBA00022741"/>
    </source>
</evidence>
<dbReference type="Pfam" id="PF00005">
    <property type="entry name" value="ABC_tran"/>
    <property type="match status" value="1"/>
</dbReference>
<dbReference type="InterPro" id="IPR003439">
    <property type="entry name" value="ABC_transporter-like_ATP-bd"/>
</dbReference>
<dbReference type="GO" id="GO:0005524">
    <property type="term" value="F:ATP binding"/>
    <property type="evidence" value="ECO:0007669"/>
    <property type="project" value="UniProtKB-KW"/>
</dbReference>
<feature type="region of interest" description="Disordered" evidence="3">
    <location>
        <begin position="1"/>
        <end position="85"/>
    </location>
</feature>
<gene>
    <name evidence="5" type="ORF">IAA98_12450</name>
</gene>
<comment type="caution">
    <text evidence="5">The sequence shown here is derived from an EMBL/GenBank/DDBJ whole genome shotgun (WGS) entry which is preliminary data.</text>
</comment>
<feature type="domain" description="ABC transporter" evidence="4">
    <location>
        <begin position="104"/>
        <end position="252"/>
    </location>
</feature>
<dbReference type="PANTHER" id="PTHR43158:SF2">
    <property type="entry name" value="SKFA PEPTIDE EXPORT ATP-BINDING PROTEIN SKFE"/>
    <property type="match status" value="1"/>
</dbReference>
<sequence>MTDERQDTPEDERTDVRPDDHDDPTETDTSPTDERPDPEDVHGADEPSAADDDVDEDRDTVELTVPARHAAPPQVAEPDPQEHPPLMELTDLALVHRGEPVFGPVTATIPTGVLVVVHGAAGSGRSSLLLALAGRMRGTTGTATLLPPPDTDGRLARWRARRDHRRATSIARIGDLVDLDDQLTVGESLTERCLGDQVATAAGQSRFTELSAAAGISLDPSTRIGSLPALERTVLTVILAMVRPARLVVLDDVDANLDTDAQAELLTIVDRLAVHQTTTVVASTCDLRGVPTDTVTITLDPTSPEES</sequence>
<keyword evidence="1" id="KW-0547">Nucleotide-binding</keyword>
<name>A0A9D1H058_9ACTN</name>
<feature type="compositionally biased region" description="Basic and acidic residues" evidence="3">
    <location>
        <begin position="32"/>
        <end position="45"/>
    </location>
</feature>
<dbReference type="GO" id="GO:0016887">
    <property type="term" value="F:ATP hydrolysis activity"/>
    <property type="evidence" value="ECO:0007669"/>
    <property type="project" value="InterPro"/>
</dbReference>
<dbReference type="EMBL" id="DVLP01000366">
    <property type="protein sequence ID" value="HIT76387.1"/>
    <property type="molecule type" value="Genomic_DNA"/>
</dbReference>
<evidence type="ECO:0000256" key="3">
    <source>
        <dbReference type="SAM" id="MobiDB-lite"/>
    </source>
</evidence>
<evidence type="ECO:0000313" key="5">
    <source>
        <dbReference type="EMBL" id="HIT76387.1"/>
    </source>
</evidence>
<proteinExistence type="predicted"/>
<reference evidence="5" key="2">
    <citation type="journal article" date="2021" name="PeerJ">
        <title>Extensive microbial diversity within the chicken gut microbiome revealed by metagenomics and culture.</title>
        <authorList>
            <person name="Gilroy R."/>
            <person name="Ravi A."/>
            <person name="Getino M."/>
            <person name="Pursley I."/>
            <person name="Horton D.L."/>
            <person name="Alikhan N.F."/>
            <person name="Baker D."/>
            <person name="Gharbi K."/>
            <person name="Hall N."/>
            <person name="Watson M."/>
            <person name="Adriaenssens E.M."/>
            <person name="Foster-Nyarko E."/>
            <person name="Jarju S."/>
            <person name="Secka A."/>
            <person name="Antonio M."/>
            <person name="Oren A."/>
            <person name="Chaudhuri R.R."/>
            <person name="La Ragione R."/>
            <person name="Hildebrand F."/>
            <person name="Pallen M.J."/>
        </authorList>
    </citation>
    <scope>NUCLEOTIDE SEQUENCE</scope>
    <source>
        <strain evidence="5">ChiGjej1B1-24693</strain>
    </source>
</reference>
<dbReference type="InterPro" id="IPR027417">
    <property type="entry name" value="P-loop_NTPase"/>
</dbReference>
<dbReference type="PANTHER" id="PTHR43158">
    <property type="entry name" value="SKFA PEPTIDE EXPORT ATP-BINDING PROTEIN SKFE"/>
    <property type="match status" value="1"/>
</dbReference>
<protein>
    <submittedName>
        <fullName evidence="5">ATP-binding cassette domain-containing protein</fullName>
    </submittedName>
</protein>
<evidence type="ECO:0000313" key="6">
    <source>
        <dbReference type="Proteomes" id="UP000886842"/>
    </source>
</evidence>
<accession>A0A9D1H058</accession>
<evidence type="ECO:0000256" key="2">
    <source>
        <dbReference type="ARBA" id="ARBA00022840"/>
    </source>
</evidence>
<dbReference type="AlphaFoldDB" id="A0A9D1H058"/>
<dbReference type="SUPFAM" id="SSF52540">
    <property type="entry name" value="P-loop containing nucleoside triphosphate hydrolases"/>
    <property type="match status" value="1"/>
</dbReference>
<dbReference type="Gene3D" id="3.40.50.300">
    <property type="entry name" value="P-loop containing nucleotide triphosphate hydrolases"/>
    <property type="match status" value="1"/>
</dbReference>
<dbReference type="Proteomes" id="UP000886842">
    <property type="component" value="Unassembled WGS sequence"/>
</dbReference>
<keyword evidence="2 5" id="KW-0067">ATP-binding</keyword>
<reference evidence="5" key="1">
    <citation type="submission" date="2020-10" db="EMBL/GenBank/DDBJ databases">
        <authorList>
            <person name="Gilroy R."/>
        </authorList>
    </citation>
    <scope>NUCLEOTIDE SEQUENCE</scope>
    <source>
        <strain evidence="5">ChiGjej1B1-24693</strain>
    </source>
</reference>
<feature type="compositionally biased region" description="Acidic residues" evidence="3">
    <location>
        <begin position="48"/>
        <end position="59"/>
    </location>
</feature>